<evidence type="ECO:0000313" key="3">
    <source>
        <dbReference type="Proteomes" id="UP000198538"/>
    </source>
</evidence>
<feature type="transmembrane region" description="Helical" evidence="1">
    <location>
        <begin position="94"/>
        <end position="116"/>
    </location>
</feature>
<feature type="transmembrane region" description="Helical" evidence="1">
    <location>
        <begin position="152"/>
        <end position="172"/>
    </location>
</feature>
<evidence type="ECO:0000313" key="2">
    <source>
        <dbReference type="EMBL" id="SCY90270.1"/>
    </source>
</evidence>
<feature type="transmembrane region" description="Helical" evidence="1">
    <location>
        <begin position="204"/>
        <end position="225"/>
    </location>
</feature>
<keyword evidence="1" id="KW-1133">Transmembrane helix</keyword>
<name>A0A1G5JQX9_9BACL</name>
<accession>A0A1G5JQX9</accession>
<dbReference type="EMBL" id="FMVM01000011">
    <property type="protein sequence ID" value="SCY90270.1"/>
    <property type="molecule type" value="Genomic_DNA"/>
</dbReference>
<feature type="transmembrane region" description="Helical" evidence="1">
    <location>
        <begin position="128"/>
        <end position="146"/>
    </location>
</feature>
<keyword evidence="3" id="KW-1185">Reference proteome</keyword>
<feature type="transmembrane region" description="Helical" evidence="1">
    <location>
        <begin position="70"/>
        <end position="88"/>
    </location>
</feature>
<sequence>MSEKDAIKRVHIISILAVLSIGIYLFPIFTITSLYTRAYFPYLLFGLYVMAGLFGLWIQHRFTSVIEKSSFVRGVMAFAICILFVWVSGMLLTLSLPAIITLGAGLFIAALTGLNFDSAFYSSRLWRLQLVGVISAIVSTIAAMQIEFMLPMQMYTGYIYAAGVISFGCWIVGQYRAQLDRAVLNDGKRRLVLREFTRANHLRILWMLIIIAGIGAFPSLAAWLAPLRDRLLAWIRGLFGASSPQEPPLTPEMPNEPMNLPDEFREPPSDPSLFWEILGWIVFGAAAAVILWLLVKLGRTIMDKLAERFKGLLQPGQKRQEPRTEYVDISETLEVPTKVRKRWFRKKEPVPTQAGERIRYYYRVWVSNAMDRGVKVEKSYTPLETAESIKESYLKSKEGTEQELATRLPEVYNAVRYGKKDEHNPDMIEMDRIWKSYSK</sequence>
<reference evidence="3" key="1">
    <citation type="submission" date="2016-10" db="EMBL/GenBank/DDBJ databases">
        <authorList>
            <person name="Varghese N."/>
            <person name="Submissions S."/>
        </authorList>
    </citation>
    <scope>NUCLEOTIDE SEQUENCE [LARGE SCALE GENOMIC DNA]</scope>
    <source>
        <strain evidence="3">BL9</strain>
    </source>
</reference>
<evidence type="ECO:0000256" key="1">
    <source>
        <dbReference type="SAM" id="Phobius"/>
    </source>
</evidence>
<dbReference type="STRING" id="582692.SAMN05720606_111246"/>
<feature type="transmembrane region" description="Helical" evidence="1">
    <location>
        <begin position="273"/>
        <end position="295"/>
    </location>
</feature>
<evidence type="ECO:0008006" key="4">
    <source>
        <dbReference type="Google" id="ProtNLM"/>
    </source>
</evidence>
<dbReference type="RefSeq" id="WP_090922229.1">
    <property type="nucleotide sequence ID" value="NZ_FMVM01000011.1"/>
</dbReference>
<dbReference type="Proteomes" id="UP000198538">
    <property type="component" value="Unassembled WGS sequence"/>
</dbReference>
<keyword evidence="1" id="KW-0812">Transmembrane</keyword>
<gene>
    <name evidence="2" type="ORF">SAMN05720606_111246</name>
</gene>
<keyword evidence="1" id="KW-0472">Membrane</keyword>
<feature type="transmembrane region" description="Helical" evidence="1">
    <location>
        <begin position="39"/>
        <end position="58"/>
    </location>
</feature>
<dbReference type="AlphaFoldDB" id="A0A1G5JQX9"/>
<protein>
    <recommendedName>
        <fullName evidence="4">DUF4129 domain-containing protein</fullName>
    </recommendedName>
</protein>
<organism evidence="2 3">
    <name type="scientific">Paenibacillus polysaccharolyticus</name>
    <dbReference type="NCBI Taxonomy" id="582692"/>
    <lineage>
        <taxon>Bacteria</taxon>
        <taxon>Bacillati</taxon>
        <taxon>Bacillota</taxon>
        <taxon>Bacilli</taxon>
        <taxon>Bacillales</taxon>
        <taxon>Paenibacillaceae</taxon>
        <taxon>Paenibacillus</taxon>
    </lineage>
</organism>
<feature type="transmembrane region" description="Helical" evidence="1">
    <location>
        <begin position="12"/>
        <end position="33"/>
    </location>
</feature>
<proteinExistence type="predicted"/>